<keyword evidence="2 7" id="KW-0732">Signal</keyword>
<dbReference type="PANTHER" id="PTHR23301">
    <property type="entry name" value="CHITIN BINDING PERITROPHIN-A"/>
    <property type="match status" value="1"/>
</dbReference>
<feature type="region of interest" description="Disordered" evidence="6">
    <location>
        <begin position="89"/>
        <end position="132"/>
    </location>
</feature>
<proteinExistence type="predicted"/>
<feature type="domain" description="Chitin-binding type-2" evidence="8">
    <location>
        <begin position="143"/>
        <end position="200"/>
    </location>
</feature>
<reference evidence="9 10" key="1">
    <citation type="submission" date="2015-08" db="EMBL/GenBank/DDBJ databases">
        <title>Ancestral chromatin configuration constrains chromatin evolution on differentiating sex chromosomes in Drosophila.</title>
        <authorList>
            <person name="Zhou Q."/>
            <person name="Bachtrog D."/>
        </authorList>
    </citation>
    <scope>NUCLEOTIDE SEQUENCE [LARGE SCALE GENOMIC DNA]</scope>
    <source>
        <tissue evidence="9">Whole larvae</tissue>
    </source>
</reference>
<dbReference type="OrthoDB" id="6020543at2759"/>
<evidence type="ECO:0000256" key="7">
    <source>
        <dbReference type="SAM" id="SignalP"/>
    </source>
</evidence>
<evidence type="ECO:0000256" key="1">
    <source>
        <dbReference type="ARBA" id="ARBA00022669"/>
    </source>
</evidence>
<evidence type="ECO:0000256" key="6">
    <source>
        <dbReference type="SAM" id="MobiDB-lite"/>
    </source>
</evidence>
<dbReference type="Gene3D" id="2.170.140.10">
    <property type="entry name" value="Chitin binding domain"/>
    <property type="match status" value="3"/>
</dbReference>
<keyword evidence="1" id="KW-0147">Chitin-binding</keyword>
<dbReference type="STRING" id="30019.A0A0M4EAQ4"/>
<dbReference type="SUPFAM" id="SSF57625">
    <property type="entry name" value="Invertebrate chitin-binding proteins"/>
    <property type="match status" value="3"/>
</dbReference>
<keyword evidence="5" id="KW-0325">Glycoprotein</keyword>
<dbReference type="OMA" id="MFLVMDC"/>
<feature type="domain" description="Chitin-binding type-2" evidence="8">
    <location>
        <begin position="218"/>
        <end position="275"/>
    </location>
</feature>
<keyword evidence="4" id="KW-1015">Disulfide bond</keyword>
<dbReference type="SMART" id="SM00494">
    <property type="entry name" value="ChtBD2"/>
    <property type="match status" value="3"/>
</dbReference>
<dbReference type="GO" id="GO:0005576">
    <property type="term" value="C:extracellular region"/>
    <property type="evidence" value="ECO:0007669"/>
    <property type="project" value="InterPro"/>
</dbReference>
<evidence type="ECO:0000256" key="3">
    <source>
        <dbReference type="ARBA" id="ARBA00022737"/>
    </source>
</evidence>
<dbReference type="InterPro" id="IPR036508">
    <property type="entry name" value="Chitin-bd_dom_sf"/>
</dbReference>
<evidence type="ECO:0000259" key="8">
    <source>
        <dbReference type="PROSITE" id="PS50940"/>
    </source>
</evidence>
<accession>A0A0M4EAQ4</accession>
<name>A0A0M4EAQ4_DROBS</name>
<evidence type="ECO:0000256" key="5">
    <source>
        <dbReference type="ARBA" id="ARBA00023180"/>
    </source>
</evidence>
<protein>
    <submittedName>
        <fullName evidence="9">Obst-G</fullName>
    </submittedName>
</protein>
<dbReference type="InterPro" id="IPR051940">
    <property type="entry name" value="Chitin_bind-dev_reg"/>
</dbReference>
<keyword evidence="3" id="KW-0677">Repeat</keyword>
<evidence type="ECO:0000256" key="2">
    <source>
        <dbReference type="ARBA" id="ARBA00022729"/>
    </source>
</evidence>
<dbReference type="Proteomes" id="UP000494163">
    <property type="component" value="Chromosome 3L"/>
</dbReference>
<gene>
    <name evidence="9" type="ORF">Dbus_chr3Lg1544</name>
</gene>
<dbReference type="EMBL" id="CP012525">
    <property type="protein sequence ID" value="ALC44378.1"/>
    <property type="molecule type" value="Genomic_DNA"/>
</dbReference>
<dbReference type="PROSITE" id="PS50940">
    <property type="entry name" value="CHIT_BIND_II"/>
    <property type="match status" value="3"/>
</dbReference>
<sequence>MKLLSIFLIAFVLHKPAFAQLKVGASFKTPLCEGKNGILLPMFGSCRGYYLCNDGRAVVGSCDDNSRFNIQTLHCDDKNDVDCIYEANDEDDDESASDASEGDQSESESVEEIEEPVFVKPTTTKPPATKFPKPVVENNNLIDKLCINKKNGALVPKANSCSEYYMCKSKKPRLQYCPNQKQFSPTRLRCMSPAAAKCTIRPSTAVAEEPISMPAVTAGFCSEEKQDALVPHRSECGKFLLCTNMMFLVMDCPDGLHFNNEAKRCDYPKIAKCQLSSKKLQKTKLKYQKQEKKLNSF</sequence>
<organism evidence="9 10">
    <name type="scientific">Drosophila busckii</name>
    <name type="common">Fruit fly</name>
    <dbReference type="NCBI Taxonomy" id="30019"/>
    <lineage>
        <taxon>Eukaryota</taxon>
        <taxon>Metazoa</taxon>
        <taxon>Ecdysozoa</taxon>
        <taxon>Arthropoda</taxon>
        <taxon>Hexapoda</taxon>
        <taxon>Insecta</taxon>
        <taxon>Pterygota</taxon>
        <taxon>Neoptera</taxon>
        <taxon>Endopterygota</taxon>
        <taxon>Diptera</taxon>
        <taxon>Brachycera</taxon>
        <taxon>Muscomorpha</taxon>
        <taxon>Ephydroidea</taxon>
        <taxon>Drosophilidae</taxon>
        <taxon>Drosophila</taxon>
    </lineage>
</organism>
<keyword evidence="10" id="KW-1185">Reference proteome</keyword>
<dbReference type="InterPro" id="IPR002557">
    <property type="entry name" value="Chitin-bd_dom"/>
</dbReference>
<feature type="compositionally biased region" description="Acidic residues" evidence="6">
    <location>
        <begin position="89"/>
        <end position="115"/>
    </location>
</feature>
<evidence type="ECO:0000313" key="9">
    <source>
        <dbReference type="EMBL" id="ALC44378.1"/>
    </source>
</evidence>
<feature type="chain" id="PRO_5005793008" evidence="7">
    <location>
        <begin position="20"/>
        <end position="297"/>
    </location>
</feature>
<evidence type="ECO:0000313" key="10">
    <source>
        <dbReference type="Proteomes" id="UP000494163"/>
    </source>
</evidence>
<feature type="compositionally biased region" description="Low complexity" evidence="6">
    <location>
        <begin position="116"/>
        <end position="132"/>
    </location>
</feature>
<feature type="domain" description="Chitin-binding type-2" evidence="8">
    <location>
        <begin position="29"/>
        <end position="85"/>
    </location>
</feature>
<dbReference type="Pfam" id="PF01607">
    <property type="entry name" value="CBM_14"/>
    <property type="match status" value="3"/>
</dbReference>
<evidence type="ECO:0000256" key="4">
    <source>
        <dbReference type="ARBA" id="ARBA00023157"/>
    </source>
</evidence>
<feature type="signal peptide" evidence="7">
    <location>
        <begin position="1"/>
        <end position="19"/>
    </location>
</feature>
<dbReference type="PANTHER" id="PTHR23301:SF0">
    <property type="entry name" value="CHITIN-BINDING TYPE-2 DOMAIN-CONTAINING PROTEIN-RELATED"/>
    <property type="match status" value="1"/>
</dbReference>
<dbReference type="GO" id="GO:0008061">
    <property type="term" value="F:chitin binding"/>
    <property type="evidence" value="ECO:0007669"/>
    <property type="project" value="UniProtKB-KW"/>
</dbReference>
<dbReference type="AlphaFoldDB" id="A0A0M4EAQ4"/>